<reference evidence="2 3" key="1">
    <citation type="journal article" date="2021" name="Int. J. Syst. Evol. Microbiol.">
        <title>Reticulibacter mediterranei gen. nov., sp. nov., within the new family Reticulibacteraceae fam. nov., and Ktedonospora formicarum gen. nov., sp. nov., Ktedonobacter robiniae sp. nov., Dictyobacter formicarum sp. nov. and Dictyobacter arantiisoli sp. nov., belonging to the class Ktedonobacteria.</title>
        <authorList>
            <person name="Yabe S."/>
            <person name="Zheng Y."/>
            <person name="Wang C.M."/>
            <person name="Sakai Y."/>
            <person name="Abe K."/>
            <person name="Yokota A."/>
            <person name="Donadio S."/>
            <person name="Cavaletti L."/>
            <person name="Monciardini P."/>
        </authorList>
    </citation>
    <scope>NUCLEOTIDE SEQUENCE [LARGE SCALE GENOMIC DNA]</scope>
    <source>
        <strain evidence="2 3">SOSP1-30</strain>
    </source>
</reference>
<accession>A0ABQ3UTR9</accession>
<organism evidence="2 3">
    <name type="scientific">Ktedonobacter robiniae</name>
    <dbReference type="NCBI Taxonomy" id="2778365"/>
    <lineage>
        <taxon>Bacteria</taxon>
        <taxon>Bacillati</taxon>
        <taxon>Chloroflexota</taxon>
        <taxon>Ktedonobacteria</taxon>
        <taxon>Ktedonobacterales</taxon>
        <taxon>Ktedonobacteraceae</taxon>
        <taxon>Ktedonobacter</taxon>
    </lineage>
</organism>
<gene>
    <name evidence="2" type="ORF">KSB_46710</name>
</gene>
<keyword evidence="3" id="KW-1185">Reference proteome</keyword>
<evidence type="ECO:0000259" key="1">
    <source>
        <dbReference type="Pfam" id="PF03992"/>
    </source>
</evidence>
<keyword evidence="2" id="KW-0560">Oxidoreductase</keyword>
<name>A0ABQ3UTR9_9CHLR</name>
<proteinExistence type="predicted"/>
<protein>
    <submittedName>
        <fullName evidence="2">Antibiotic biosynthesis monooxygenase</fullName>
    </submittedName>
</protein>
<feature type="domain" description="ABM" evidence="1">
    <location>
        <begin position="33"/>
        <end position="94"/>
    </location>
</feature>
<evidence type="ECO:0000313" key="3">
    <source>
        <dbReference type="Proteomes" id="UP000654345"/>
    </source>
</evidence>
<dbReference type="GO" id="GO:0004497">
    <property type="term" value="F:monooxygenase activity"/>
    <property type="evidence" value="ECO:0007669"/>
    <property type="project" value="UniProtKB-KW"/>
</dbReference>
<comment type="caution">
    <text evidence="2">The sequence shown here is derived from an EMBL/GenBank/DDBJ whole genome shotgun (WGS) entry which is preliminary data.</text>
</comment>
<dbReference type="Proteomes" id="UP000654345">
    <property type="component" value="Unassembled WGS sequence"/>
</dbReference>
<dbReference type="InterPro" id="IPR011008">
    <property type="entry name" value="Dimeric_a/b-barrel"/>
</dbReference>
<dbReference type="EMBL" id="BNJG01000002">
    <property type="protein sequence ID" value="GHO56196.1"/>
    <property type="molecule type" value="Genomic_DNA"/>
</dbReference>
<dbReference type="InterPro" id="IPR007138">
    <property type="entry name" value="ABM_dom"/>
</dbReference>
<dbReference type="SUPFAM" id="SSF54909">
    <property type="entry name" value="Dimeric alpha+beta barrel"/>
    <property type="match status" value="1"/>
</dbReference>
<sequence length="131" mass="15051">MREFGWSYNQIVREYLRKGKTAMTTISENNDVVTTINTFMFEPENQQRGLELLVEIAKMIRKEVPGFLSANFHMSVDGTRVVNYAQYSSHEAFQVATAKVFEKADTSLLIELRQIATPDAHEYKVRTILEG</sequence>
<evidence type="ECO:0000313" key="2">
    <source>
        <dbReference type="EMBL" id="GHO56196.1"/>
    </source>
</evidence>
<dbReference type="Pfam" id="PF03992">
    <property type="entry name" value="ABM"/>
    <property type="match status" value="1"/>
</dbReference>
<dbReference type="Gene3D" id="3.30.70.100">
    <property type="match status" value="1"/>
</dbReference>
<keyword evidence="2" id="KW-0503">Monooxygenase</keyword>